<dbReference type="CDD" id="cd00884">
    <property type="entry name" value="beta_CA_cladeB"/>
    <property type="match status" value="1"/>
</dbReference>
<evidence type="ECO:0000256" key="6">
    <source>
        <dbReference type="ARBA" id="ARBA00023239"/>
    </source>
</evidence>
<reference evidence="9 10" key="1">
    <citation type="submission" date="2024-03" db="EMBL/GenBank/DDBJ databases">
        <authorList>
            <person name="Jo J.-H."/>
        </authorList>
    </citation>
    <scope>NUCLEOTIDE SEQUENCE [LARGE SCALE GENOMIC DNA]</scope>
    <source>
        <strain evidence="9 10">PS1R-30</strain>
    </source>
</reference>
<evidence type="ECO:0000256" key="8">
    <source>
        <dbReference type="RuleBase" id="RU003956"/>
    </source>
</evidence>
<dbReference type="InterPro" id="IPR045066">
    <property type="entry name" value="Beta_CA_cladeB"/>
</dbReference>
<evidence type="ECO:0000256" key="2">
    <source>
        <dbReference type="ARBA" id="ARBA00006217"/>
    </source>
</evidence>
<dbReference type="EMBL" id="JBBHJZ010000002">
    <property type="protein sequence ID" value="MEJ5977754.1"/>
    <property type="molecule type" value="Genomic_DNA"/>
</dbReference>
<dbReference type="Proteomes" id="UP001361239">
    <property type="component" value="Unassembled WGS sequence"/>
</dbReference>
<comment type="function">
    <text evidence="8">Reversible hydration of carbon dioxide.</text>
</comment>
<dbReference type="EC" id="4.2.1.1" evidence="3 8"/>
<evidence type="ECO:0000256" key="7">
    <source>
        <dbReference type="ARBA" id="ARBA00048348"/>
    </source>
</evidence>
<keyword evidence="6 8" id="KW-0456">Lyase</keyword>
<evidence type="ECO:0000313" key="9">
    <source>
        <dbReference type="EMBL" id="MEJ5977754.1"/>
    </source>
</evidence>
<dbReference type="PROSITE" id="PS00704">
    <property type="entry name" value="PROK_CO2_ANHYDRASE_1"/>
    <property type="match status" value="1"/>
</dbReference>
<organism evidence="9 10">
    <name type="scientific">Novosphingobium anseongense</name>
    <dbReference type="NCBI Taxonomy" id="3133436"/>
    <lineage>
        <taxon>Bacteria</taxon>
        <taxon>Pseudomonadati</taxon>
        <taxon>Pseudomonadota</taxon>
        <taxon>Alphaproteobacteria</taxon>
        <taxon>Sphingomonadales</taxon>
        <taxon>Sphingomonadaceae</taxon>
        <taxon>Novosphingobium</taxon>
    </lineage>
</organism>
<evidence type="ECO:0000256" key="3">
    <source>
        <dbReference type="ARBA" id="ARBA00012925"/>
    </source>
</evidence>
<dbReference type="InterPro" id="IPR015892">
    <property type="entry name" value="Carbonic_anhydrase_CS"/>
</dbReference>
<keyword evidence="5 8" id="KW-0862">Zinc</keyword>
<dbReference type="PANTHER" id="PTHR11002">
    <property type="entry name" value="CARBONIC ANHYDRASE"/>
    <property type="match status" value="1"/>
</dbReference>
<dbReference type="SUPFAM" id="SSF53056">
    <property type="entry name" value="beta-carbonic anhydrase, cab"/>
    <property type="match status" value="1"/>
</dbReference>
<evidence type="ECO:0000256" key="1">
    <source>
        <dbReference type="ARBA" id="ARBA00001947"/>
    </source>
</evidence>
<dbReference type="PANTHER" id="PTHR11002:SF76">
    <property type="entry name" value="CARBONIC ANHYDRASE"/>
    <property type="match status" value="1"/>
</dbReference>
<protein>
    <recommendedName>
        <fullName evidence="3 8">Carbonic anhydrase</fullName>
        <ecNumber evidence="3 8">4.2.1.1</ecNumber>
    </recommendedName>
    <alternativeName>
        <fullName evidence="8">Carbonate dehydratase</fullName>
    </alternativeName>
</protein>
<proteinExistence type="inferred from homology"/>
<keyword evidence="4" id="KW-0479">Metal-binding</keyword>
<dbReference type="SMART" id="SM00947">
    <property type="entry name" value="Pro_CA"/>
    <property type="match status" value="1"/>
</dbReference>
<comment type="cofactor">
    <cofactor evidence="1">
        <name>Zn(2+)</name>
        <dbReference type="ChEBI" id="CHEBI:29105"/>
    </cofactor>
</comment>
<dbReference type="GO" id="GO:0004089">
    <property type="term" value="F:carbonate dehydratase activity"/>
    <property type="evidence" value="ECO:0007669"/>
    <property type="project" value="UniProtKB-EC"/>
</dbReference>
<dbReference type="InterPro" id="IPR036874">
    <property type="entry name" value="Carbonic_anhydrase_sf"/>
</dbReference>
<dbReference type="RefSeq" id="WP_339587684.1">
    <property type="nucleotide sequence ID" value="NZ_JBBHJZ010000002.1"/>
</dbReference>
<accession>A0ABU8RXK6</accession>
<evidence type="ECO:0000313" key="10">
    <source>
        <dbReference type="Proteomes" id="UP001361239"/>
    </source>
</evidence>
<name>A0ABU8RXK6_9SPHN</name>
<evidence type="ECO:0000256" key="5">
    <source>
        <dbReference type="ARBA" id="ARBA00022833"/>
    </source>
</evidence>
<comment type="caution">
    <text evidence="9">The sequence shown here is derived from an EMBL/GenBank/DDBJ whole genome shotgun (WGS) entry which is preliminary data.</text>
</comment>
<gene>
    <name evidence="9" type="ORF">WG901_13985</name>
</gene>
<dbReference type="Gene3D" id="3.40.1050.10">
    <property type="entry name" value="Carbonic anhydrase"/>
    <property type="match status" value="1"/>
</dbReference>
<dbReference type="Pfam" id="PF00484">
    <property type="entry name" value="Pro_CA"/>
    <property type="match status" value="1"/>
</dbReference>
<comment type="similarity">
    <text evidence="2 8">Belongs to the beta-class carbonic anhydrase family.</text>
</comment>
<keyword evidence="10" id="KW-1185">Reference proteome</keyword>
<sequence length="228" mass="24322">MNELIGRVFSFEKTIFPDSGELFAKLSSQGQTPKALMISCADSRIVPEQILQAQPGDLFVCRNAGNIVPPYATMNGGVSSTVEYAVMALGVRDIIVCGHSGCGAMAAVANPVGLDAMPNVAAWLRHSNAAQKVVDDGYPHLEGEDRVRAMTLENVVAQLNHLRTHPSVASGVARGEISLHGWYVDIHAGQVLGLDGQTGQFVPLRENDPLPVALPAQSRIWDQAEAAE</sequence>
<comment type="catalytic activity">
    <reaction evidence="7 8">
        <text>hydrogencarbonate + H(+) = CO2 + H2O</text>
        <dbReference type="Rhea" id="RHEA:10748"/>
        <dbReference type="ChEBI" id="CHEBI:15377"/>
        <dbReference type="ChEBI" id="CHEBI:15378"/>
        <dbReference type="ChEBI" id="CHEBI:16526"/>
        <dbReference type="ChEBI" id="CHEBI:17544"/>
        <dbReference type="EC" id="4.2.1.1"/>
    </reaction>
</comment>
<evidence type="ECO:0000256" key="4">
    <source>
        <dbReference type="ARBA" id="ARBA00022723"/>
    </source>
</evidence>
<dbReference type="InterPro" id="IPR001765">
    <property type="entry name" value="Carbonic_anhydrase"/>
</dbReference>
<dbReference type="PROSITE" id="PS00705">
    <property type="entry name" value="PROK_CO2_ANHYDRASE_2"/>
    <property type="match status" value="1"/>
</dbReference>